<protein>
    <submittedName>
        <fullName evidence="1">Uncharacterized protein</fullName>
    </submittedName>
</protein>
<accession>A0A2P2NW54</accession>
<reference evidence="1" key="1">
    <citation type="submission" date="2018-02" db="EMBL/GenBank/DDBJ databases">
        <title>Rhizophora mucronata_Transcriptome.</title>
        <authorList>
            <person name="Meera S.P."/>
            <person name="Sreeshan A."/>
            <person name="Augustine A."/>
        </authorList>
    </citation>
    <scope>NUCLEOTIDE SEQUENCE</scope>
    <source>
        <tissue evidence="1">Leaf</tissue>
    </source>
</reference>
<dbReference type="EMBL" id="GGEC01066263">
    <property type="protein sequence ID" value="MBX46747.1"/>
    <property type="molecule type" value="Transcribed_RNA"/>
</dbReference>
<evidence type="ECO:0000313" key="1">
    <source>
        <dbReference type="EMBL" id="MBX46747.1"/>
    </source>
</evidence>
<name>A0A2P2NW54_RHIMU</name>
<organism evidence="1">
    <name type="scientific">Rhizophora mucronata</name>
    <name type="common">Asiatic mangrove</name>
    <dbReference type="NCBI Taxonomy" id="61149"/>
    <lineage>
        <taxon>Eukaryota</taxon>
        <taxon>Viridiplantae</taxon>
        <taxon>Streptophyta</taxon>
        <taxon>Embryophyta</taxon>
        <taxon>Tracheophyta</taxon>
        <taxon>Spermatophyta</taxon>
        <taxon>Magnoliopsida</taxon>
        <taxon>eudicotyledons</taxon>
        <taxon>Gunneridae</taxon>
        <taxon>Pentapetalae</taxon>
        <taxon>rosids</taxon>
        <taxon>fabids</taxon>
        <taxon>Malpighiales</taxon>
        <taxon>Rhizophoraceae</taxon>
        <taxon>Rhizophora</taxon>
    </lineage>
</organism>
<sequence>MSIPAQMGSKAPR</sequence>
<proteinExistence type="predicted"/>